<feature type="zinc finger region" description="C3H1-type" evidence="4">
    <location>
        <begin position="290"/>
        <end position="318"/>
    </location>
</feature>
<dbReference type="PANTHER" id="PTHR46156">
    <property type="entry name" value="CCCH ZINGC FINGER"/>
    <property type="match status" value="1"/>
</dbReference>
<feature type="compositionally biased region" description="Polar residues" evidence="5">
    <location>
        <begin position="379"/>
        <end position="391"/>
    </location>
</feature>
<feature type="compositionally biased region" description="Pro residues" evidence="5">
    <location>
        <begin position="101"/>
        <end position="112"/>
    </location>
</feature>
<organism evidence="7 8">
    <name type="scientific">Somion occarium</name>
    <dbReference type="NCBI Taxonomy" id="3059160"/>
    <lineage>
        <taxon>Eukaryota</taxon>
        <taxon>Fungi</taxon>
        <taxon>Dikarya</taxon>
        <taxon>Basidiomycota</taxon>
        <taxon>Agaricomycotina</taxon>
        <taxon>Agaricomycetes</taxon>
        <taxon>Polyporales</taxon>
        <taxon>Cerrenaceae</taxon>
        <taxon>Somion</taxon>
    </lineage>
</organism>
<protein>
    <recommendedName>
        <fullName evidence="6">C3H1-type domain-containing protein</fullName>
    </recommendedName>
</protein>
<accession>A0ABP1E832</accession>
<sequence length="447" mass="48667">MDPSSSAAALRAEIARLTGAIEQRKTQANASSSVYPPSRPRHNVYVNPNYKPPSRQVPISKPIAGPPIPAVTANPTPKEVVIGGVAFESSGRSLVRKDLPKPPASLKPPPTTRPIRRSSAFAKTRGSIVRPYKPKSSRGRNMTLNNSRRPFPFVHPKRLSSTYALLTVSYRRRVSNKRKYIEKPCPRFTTTGACSLIHATTISRHLRGVISTHRFLLTGACNRGLTCPYQHDPAKIAICWNFLQGNCPNTSETCNLSHDPTPERTPLCVHFANNGRCTRQNCPFPHVRVGQRHGVCRDFAVLGYCEKGLDCDKQHVRECPDFAEHGACTTKGCKLPHVIRASRTRKTAAVPPASSPSSGTGTPHGSTNPSAAASDVDSGDTTGANSVSGSHQVYAEDAQLGDEYISLTFHESESDSDENSVDDEDEDEEAADEQNEDIDMAIHDDDA</sequence>
<evidence type="ECO:0000256" key="3">
    <source>
        <dbReference type="ARBA" id="ARBA00022833"/>
    </source>
</evidence>
<evidence type="ECO:0000256" key="5">
    <source>
        <dbReference type="SAM" id="MobiDB-lite"/>
    </source>
</evidence>
<dbReference type="PANTHER" id="PTHR46156:SF1">
    <property type="entry name" value="ZINC FINGER CCCH DOMAIN-CONTAINING PROTEIN 3"/>
    <property type="match status" value="1"/>
</dbReference>
<evidence type="ECO:0000256" key="4">
    <source>
        <dbReference type="PROSITE-ProRule" id="PRU00723"/>
    </source>
</evidence>
<dbReference type="EMBL" id="OZ037951">
    <property type="protein sequence ID" value="CAL1715014.1"/>
    <property type="molecule type" value="Genomic_DNA"/>
</dbReference>
<evidence type="ECO:0000313" key="8">
    <source>
        <dbReference type="Proteomes" id="UP001497453"/>
    </source>
</evidence>
<keyword evidence="8" id="KW-1185">Reference proteome</keyword>
<dbReference type="InterPro" id="IPR036855">
    <property type="entry name" value="Znf_CCCH_sf"/>
</dbReference>
<evidence type="ECO:0000259" key="6">
    <source>
        <dbReference type="PROSITE" id="PS50103"/>
    </source>
</evidence>
<evidence type="ECO:0000256" key="1">
    <source>
        <dbReference type="ARBA" id="ARBA00022723"/>
    </source>
</evidence>
<dbReference type="InterPro" id="IPR000571">
    <property type="entry name" value="Znf_CCCH"/>
</dbReference>
<feature type="region of interest" description="Disordered" evidence="5">
    <location>
        <begin position="93"/>
        <end position="149"/>
    </location>
</feature>
<feature type="domain" description="C3H1-type" evidence="6">
    <location>
        <begin position="262"/>
        <end position="289"/>
    </location>
</feature>
<dbReference type="SMART" id="SM00356">
    <property type="entry name" value="ZnF_C3H1"/>
    <property type="match status" value="4"/>
</dbReference>
<feature type="domain" description="C3H1-type" evidence="6">
    <location>
        <begin position="233"/>
        <end position="261"/>
    </location>
</feature>
<proteinExistence type="predicted"/>
<feature type="compositionally biased region" description="Acidic residues" evidence="5">
    <location>
        <begin position="414"/>
        <end position="439"/>
    </location>
</feature>
<feature type="region of interest" description="Disordered" evidence="5">
    <location>
        <begin position="343"/>
        <end position="447"/>
    </location>
</feature>
<dbReference type="PROSITE" id="PS50103">
    <property type="entry name" value="ZF_C3H1"/>
    <property type="match status" value="3"/>
</dbReference>
<keyword evidence="1 4" id="KW-0479">Metal-binding</keyword>
<dbReference type="Gene3D" id="4.10.1000.10">
    <property type="entry name" value="Zinc finger, CCCH-type"/>
    <property type="match status" value="2"/>
</dbReference>
<feature type="compositionally biased region" description="Polar residues" evidence="5">
    <location>
        <begin position="139"/>
        <end position="148"/>
    </location>
</feature>
<feature type="zinc finger region" description="C3H1-type" evidence="4">
    <location>
        <begin position="262"/>
        <end position="289"/>
    </location>
</feature>
<dbReference type="SUPFAM" id="SSF90229">
    <property type="entry name" value="CCCH zinc finger"/>
    <property type="match status" value="1"/>
</dbReference>
<feature type="domain" description="C3H1-type" evidence="6">
    <location>
        <begin position="290"/>
        <end position="318"/>
    </location>
</feature>
<feature type="region of interest" description="Disordered" evidence="5">
    <location>
        <begin position="21"/>
        <end position="50"/>
    </location>
</feature>
<feature type="zinc finger region" description="C3H1-type" evidence="4">
    <location>
        <begin position="233"/>
        <end position="261"/>
    </location>
</feature>
<evidence type="ECO:0000313" key="7">
    <source>
        <dbReference type="EMBL" id="CAL1715014.1"/>
    </source>
</evidence>
<gene>
    <name evidence="7" type="ORF">GFSPODELE1_LOCUS10027</name>
</gene>
<keyword evidence="3 4" id="KW-0862">Zinc</keyword>
<feature type="compositionally biased region" description="Low complexity" evidence="5">
    <location>
        <begin position="347"/>
        <end position="370"/>
    </location>
</feature>
<reference evidence="8" key="1">
    <citation type="submission" date="2024-04" db="EMBL/GenBank/DDBJ databases">
        <authorList>
            <person name="Shaw F."/>
            <person name="Minotto A."/>
        </authorList>
    </citation>
    <scope>NUCLEOTIDE SEQUENCE [LARGE SCALE GENOMIC DNA]</scope>
</reference>
<feature type="compositionally biased region" description="Polar residues" evidence="5">
    <location>
        <begin position="26"/>
        <end position="35"/>
    </location>
</feature>
<name>A0ABP1E832_9APHY</name>
<keyword evidence="2 4" id="KW-0863">Zinc-finger</keyword>
<evidence type="ECO:0000256" key="2">
    <source>
        <dbReference type="ARBA" id="ARBA00022771"/>
    </source>
</evidence>
<dbReference type="Proteomes" id="UP001497453">
    <property type="component" value="Chromosome 8"/>
</dbReference>